<protein>
    <submittedName>
        <fullName evidence="1">Uncharacterized protein</fullName>
    </submittedName>
</protein>
<dbReference type="Proteomes" id="UP000505306">
    <property type="component" value="Chromosome"/>
</dbReference>
<reference evidence="1 2" key="1">
    <citation type="submission" date="2020-02" db="EMBL/GenBank/DDBJ databases">
        <title>Complete genome sequence of Flavobacteriaceae bacterium.</title>
        <authorList>
            <person name="Kim S.-J."/>
            <person name="Kim Y.-S."/>
            <person name="Kim K.-H."/>
        </authorList>
    </citation>
    <scope>NUCLEOTIDE SEQUENCE [LARGE SCALE GENOMIC DNA]</scope>
    <source>
        <strain evidence="1 2">RR4-40</strain>
    </source>
</reference>
<dbReference type="EMBL" id="CP049057">
    <property type="protein sequence ID" value="QIE59004.1"/>
    <property type="molecule type" value="Genomic_DNA"/>
</dbReference>
<dbReference type="KEGG" id="mgel:G5B37_05335"/>
<keyword evidence="2" id="KW-1185">Reference proteome</keyword>
<dbReference type="RefSeq" id="WP_164679035.1">
    <property type="nucleotide sequence ID" value="NZ_CP049057.1"/>
</dbReference>
<dbReference type="AlphaFoldDB" id="A0A6G6GKF7"/>
<organism evidence="1 2">
    <name type="scientific">Rasiella rasia</name>
    <dbReference type="NCBI Taxonomy" id="2744027"/>
    <lineage>
        <taxon>Bacteria</taxon>
        <taxon>Pseudomonadati</taxon>
        <taxon>Bacteroidota</taxon>
        <taxon>Flavobacteriia</taxon>
        <taxon>Flavobacteriales</taxon>
        <taxon>Flavobacteriaceae</taxon>
        <taxon>Rasiella</taxon>
    </lineage>
</organism>
<gene>
    <name evidence="1" type="ORF">G5B37_05335</name>
</gene>
<evidence type="ECO:0000313" key="2">
    <source>
        <dbReference type="Proteomes" id="UP000505306"/>
    </source>
</evidence>
<proteinExistence type="predicted"/>
<evidence type="ECO:0000313" key="1">
    <source>
        <dbReference type="EMBL" id="QIE59004.1"/>
    </source>
</evidence>
<sequence>MKNVYIFFLVAISTLTISCDKGDDDSSTDGSMDLEATVFFDYVEFSWKRPTREVNIDVSYDLYLNDELLEANKLNPGYVLEDLMFNTSYVFKVIGDIDGAIYTEEIAFSTINPDDYNFLLKSIGADEPYCFYDNNELLSSTESYVTDLEFVYDSQGRITKQLERGDIYGIFTDFEYLGTSFSYIKNAFISDTPLIMEYDFTSSNAYSIRHRDNLASPTFDYTYTVELNRNAQGKIQYFEMFNANGVTIDEMTFEYANENLVQLNDVKNDVLYEIAYDTKKSYATYTMFAISGGSPTKLAAGVRWLDIDNLYGRLKYIPELFLMRSANNVVSIKVNGDVLRTYGYEYSGLEYPTEITYDNGNSYELNYYIEEN</sequence>
<accession>A0A6G6GKF7</accession>
<dbReference type="PROSITE" id="PS51257">
    <property type="entry name" value="PROKAR_LIPOPROTEIN"/>
    <property type="match status" value="1"/>
</dbReference>
<name>A0A6G6GKF7_9FLAO</name>